<dbReference type="HOGENOM" id="CLU_1251507_0_0_1"/>
<dbReference type="OMA" id="HTEYESI"/>
<gene>
    <name evidence="2" type="ORF">THOM_0488</name>
</gene>
<dbReference type="AlphaFoldDB" id="L7JYI6"/>
<keyword evidence="3" id="KW-1185">Reference proteome</keyword>
<dbReference type="EMBL" id="JH993844">
    <property type="protein sequence ID" value="ELQ76528.1"/>
    <property type="molecule type" value="Genomic_DNA"/>
</dbReference>
<name>L7JYI6_TRAHO</name>
<accession>L7JYI6</accession>
<proteinExistence type="predicted"/>
<evidence type="ECO:0000256" key="1">
    <source>
        <dbReference type="SAM" id="SignalP"/>
    </source>
</evidence>
<feature type="signal peptide" evidence="1">
    <location>
        <begin position="1"/>
        <end position="17"/>
    </location>
</feature>
<keyword evidence="1" id="KW-0732">Signal</keyword>
<sequence length="221" mass="25752">MLLLLFFLTTKLQSLKSVCHGTPYTVYNFTKLHTEYESIFSGELTRLSCDLKEIVAATSENAQYMNSSISTSFFKYLTASTNLKGQREESFDSVKNMVLKAICELKILADFEVLPCHRENAKEWLAAIYELLHSTMEMIVRSKPKHTDSCSVVLPNLKKYFNNKEKIASDLELWAEDKIILKEEIKEFVEKLPSRMTVLFDELRNCLGEKRNFFEKMFYFD</sequence>
<reference evidence="2 3" key="1">
    <citation type="journal article" date="2012" name="PLoS Pathog.">
        <title>The genome of the obligate intracellular parasite Trachipleistophora hominis: new insights into microsporidian genome dynamics and reductive evolution.</title>
        <authorList>
            <person name="Heinz E."/>
            <person name="Williams T.A."/>
            <person name="Nakjang S."/>
            <person name="Noel C.J."/>
            <person name="Swan D.C."/>
            <person name="Goldberg A.V."/>
            <person name="Harris S.R."/>
            <person name="Weinmaier T."/>
            <person name="Markert S."/>
            <person name="Becher D."/>
            <person name="Bernhardt J."/>
            <person name="Dagan T."/>
            <person name="Hacker C."/>
            <person name="Lucocq J.M."/>
            <person name="Schweder T."/>
            <person name="Rattei T."/>
            <person name="Hall N."/>
            <person name="Hirt R.P."/>
            <person name="Embley T.M."/>
        </authorList>
    </citation>
    <scope>NUCLEOTIDE SEQUENCE [LARGE SCALE GENOMIC DNA]</scope>
</reference>
<evidence type="ECO:0000313" key="3">
    <source>
        <dbReference type="Proteomes" id="UP000011185"/>
    </source>
</evidence>
<feature type="chain" id="PRO_5003978995" evidence="1">
    <location>
        <begin position="18"/>
        <end position="221"/>
    </location>
</feature>
<organism evidence="2 3">
    <name type="scientific">Trachipleistophora hominis</name>
    <name type="common">Microsporidian parasite</name>
    <dbReference type="NCBI Taxonomy" id="72359"/>
    <lineage>
        <taxon>Eukaryota</taxon>
        <taxon>Fungi</taxon>
        <taxon>Fungi incertae sedis</taxon>
        <taxon>Microsporidia</taxon>
        <taxon>Pleistophoridae</taxon>
        <taxon>Trachipleistophora</taxon>
    </lineage>
</organism>
<evidence type="ECO:0000313" key="2">
    <source>
        <dbReference type="EMBL" id="ELQ76528.1"/>
    </source>
</evidence>
<dbReference type="InParanoid" id="L7JYI6"/>
<dbReference type="Proteomes" id="UP000011185">
    <property type="component" value="Unassembled WGS sequence"/>
</dbReference>
<dbReference type="VEuPathDB" id="MicrosporidiaDB:THOM_0488"/>
<protein>
    <submittedName>
        <fullName evidence="2">Uncharacterized protein</fullName>
    </submittedName>
</protein>